<dbReference type="AlphaFoldDB" id="A0ABD0Z4B6"/>
<dbReference type="Pfam" id="PF00089">
    <property type="entry name" value="Trypsin"/>
    <property type="match status" value="1"/>
</dbReference>
<evidence type="ECO:0000256" key="1">
    <source>
        <dbReference type="ARBA" id="ARBA00004613"/>
    </source>
</evidence>
<dbReference type="PROSITE" id="PS00135">
    <property type="entry name" value="TRYPSIN_SER"/>
    <property type="match status" value="1"/>
</dbReference>
<dbReference type="PANTHER" id="PTHR24264:SF65">
    <property type="entry name" value="SRCR DOMAIN-CONTAINING PROTEIN"/>
    <property type="match status" value="1"/>
</dbReference>
<keyword evidence="3 7" id="KW-0645">Protease</keyword>
<dbReference type="FunFam" id="2.40.10.10:FF:000003">
    <property type="entry name" value="Transmembrane serine protease 3"/>
    <property type="match status" value="1"/>
</dbReference>
<dbReference type="CDD" id="cd00190">
    <property type="entry name" value="Tryp_SPc"/>
    <property type="match status" value="1"/>
</dbReference>
<dbReference type="PROSITE" id="PS50240">
    <property type="entry name" value="TRYPSIN_DOM"/>
    <property type="match status" value="1"/>
</dbReference>
<evidence type="ECO:0000256" key="3">
    <source>
        <dbReference type="ARBA" id="ARBA00022670"/>
    </source>
</evidence>
<dbReference type="InterPro" id="IPR033116">
    <property type="entry name" value="TRYPSIN_SER"/>
</dbReference>
<feature type="domain" description="Peptidase S1" evidence="8">
    <location>
        <begin position="94"/>
        <end position="323"/>
    </location>
</feature>
<keyword evidence="5 7" id="KW-0720">Serine protease</keyword>
<sequence>MYFLRWCKKVSICGNEVIRQTAYCYVEGSYCQKWIHNKVSQNLMNQASYNHDLSPSRVDKTIALEGKEDYRLSCGMLKNNRTEYASPQRNMLRIIGGRPSLQGKWPWQVAILNRFKESFCGGTLVSPKWVLTAAHCVKRRLYVRLGEHDLSHVEGTELQMRVKKSIIHPSYNPETVDNDVALLRLPYAVPLETFGIACLPKSRQPLPTQNLCTIIGWGKRSTSHKQGTDILHEAEVPIVPTKLCREVYEEYQITSNMICAGYRHGRSDACSGDSGGPLLCKNANGQWTVFGITSFGEGCGKRGKYGIYAKLSNYVRWIRRTIGTKRMRTS</sequence>
<dbReference type="PROSITE" id="PS00134">
    <property type="entry name" value="TRYPSIN_HIS"/>
    <property type="match status" value="1"/>
</dbReference>
<keyword evidence="2" id="KW-0964">Secreted</keyword>
<dbReference type="InterPro" id="IPR009003">
    <property type="entry name" value="Peptidase_S1_PA"/>
</dbReference>
<dbReference type="EMBL" id="JBFDAA010000003">
    <property type="protein sequence ID" value="KAL1138562.1"/>
    <property type="molecule type" value="Genomic_DNA"/>
</dbReference>
<name>A0ABD0Z4B6_9HEMI</name>
<dbReference type="Proteomes" id="UP001558652">
    <property type="component" value="Unassembled WGS sequence"/>
</dbReference>
<dbReference type="PANTHER" id="PTHR24264">
    <property type="entry name" value="TRYPSIN-RELATED"/>
    <property type="match status" value="1"/>
</dbReference>
<keyword evidence="4 7" id="KW-0378">Hydrolase</keyword>
<dbReference type="GO" id="GO:0008236">
    <property type="term" value="F:serine-type peptidase activity"/>
    <property type="evidence" value="ECO:0007669"/>
    <property type="project" value="UniProtKB-KW"/>
</dbReference>
<proteinExistence type="predicted"/>
<dbReference type="InterPro" id="IPR018114">
    <property type="entry name" value="TRYPSIN_HIS"/>
</dbReference>
<comment type="subcellular location">
    <subcellularLocation>
        <location evidence="1">Secreted</location>
    </subcellularLocation>
</comment>
<keyword evidence="6" id="KW-1015">Disulfide bond</keyword>
<keyword evidence="10" id="KW-1185">Reference proteome</keyword>
<evidence type="ECO:0000313" key="10">
    <source>
        <dbReference type="Proteomes" id="UP001558652"/>
    </source>
</evidence>
<evidence type="ECO:0000256" key="2">
    <source>
        <dbReference type="ARBA" id="ARBA00022525"/>
    </source>
</evidence>
<evidence type="ECO:0000256" key="4">
    <source>
        <dbReference type="ARBA" id="ARBA00022801"/>
    </source>
</evidence>
<dbReference type="GO" id="GO:0006508">
    <property type="term" value="P:proteolysis"/>
    <property type="evidence" value="ECO:0007669"/>
    <property type="project" value="UniProtKB-KW"/>
</dbReference>
<gene>
    <name evidence="9" type="ORF">AAG570_008625</name>
</gene>
<evidence type="ECO:0000256" key="6">
    <source>
        <dbReference type="ARBA" id="ARBA00023157"/>
    </source>
</evidence>
<protein>
    <recommendedName>
        <fullName evidence="8">Peptidase S1 domain-containing protein</fullName>
    </recommendedName>
</protein>
<comment type="caution">
    <text evidence="9">The sequence shown here is derived from an EMBL/GenBank/DDBJ whole genome shotgun (WGS) entry which is preliminary data.</text>
</comment>
<dbReference type="Gene3D" id="2.40.10.10">
    <property type="entry name" value="Trypsin-like serine proteases"/>
    <property type="match status" value="1"/>
</dbReference>
<dbReference type="InterPro" id="IPR050127">
    <property type="entry name" value="Serine_Proteases_S1"/>
</dbReference>
<evidence type="ECO:0000259" key="8">
    <source>
        <dbReference type="PROSITE" id="PS50240"/>
    </source>
</evidence>
<dbReference type="SUPFAM" id="SSF50494">
    <property type="entry name" value="Trypsin-like serine proteases"/>
    <property type="match status" value="1"/>
</dbReference>
<accession>A0ABD0Z4B6</accession>
<evidence type="ECO:0000256" key="5">
    <source>
        <dbReference type="ARBA" id="ARBA00022825"/>
    </source>
</evidence>
<dbReference type="InterPro" id="IPR001314">
    <property type="entry name" value="Peptidase_S1A"/>
</dbReference>
<dbReference type="PRINTS" id="PR00722">
    <property type="entry name" value="CHYMOTRYPSIN"/>
</dbReference>
<evidence type="ECO:0000313" key="9">
    <source>
        <dbReference type="EMBL" id="KAL1138562.1"/>
    </source>
</evidence>
<evidence type="ECO:0000256" key="7">
    <source>
        <dbReference type="RuleBase" id="RU363034"/>
    </source>
</evidence>
<dbReference type="GO" id="GO:0005576">
    <property type="term" value="C:extracellular region"/>
    <property type="evidence" value="ECO:0007669"/>
    <property type="project" value="UniProtKB-SubCell"/>
</dbReference>
<dbReference type="InterPro" id="IPR043504">
    <property type="entry name" value="Peptidase_S1_PA_chymotrypsin"/>
</dbReference>
<reference evidence="9 10" key="1">
    <citation type="submission" date="2024-07" db="EMBL/GenBank/DDBJ databases">
        <title>Chromosome-level genome assembly of the water stick insect Ranatra chinensis (Heteroptera: Nepidae).</title>
        <authorList>
            <person name="Liu X."/>
        </authorList>
    </citation>
    <scope>NUCLEOTIDE SEQUENCE [LARGE SCALE GENOMIC DNA]</scope>
    <source>
        <strain evidence="9">Cailab_2021Rc</strain>
        <tissue evidence="9">Muscle</tissue>
    </source>
</reference>
<dbReference type="InterPro" id="IPR001254">
    <property type="entry name" value="Trypsin_dom"/>
</dbReference>
<dbReference type="SMART" id="SM00020">
    <property type="entry name" value="Tryp_SPc"/>
    <property type="match status" value="1"/>
</dbReference>
<organism evidence="9 10">
    <name type="scientific">Ranatra chinensis</name>
    <dbReference type="NCBI Taxonomy" id="642074"/>
    <lineage>
        <taxon>Eukaryota</taxon>
        <taxon>Metazoa</taxon>
        <taxon>Ecdysozoa</taxon>
        <taxon>Arthropoda</taxon>
        <taxon>Hexapoda</taxon>
        <taxon>Insecta</taxon>
        <taxon>Pterygota</taxon>
        <taxon>Neoptera</taxon>
        <taxon>Paraneoptera</taxon>
        <taxon>Hemiptera</taxon>
        <taxon>Heteroptera</taxon>
        <taxon>Panheteroptera</taxon>
        <taxon>Nepomorpha</taxon>
        <taxon>Nepidae</taxon>
        <taxon>Ranatrinae</taxon>
        <taxon>Ranatra</taxon>
    </lineage>
</organism>